<evidence type="ECO:0000256" key="1">
    <source>
        <dbReference type="SAM" id="Phobius"/>
    </source>
</evidence>
<evidence type="ECO:0000313" key="3">
    <source>
        <dbReference type="Proteomes" id="UP000017800"/>
    </source>
</evidence>
<organism evidence="2 3">
    <name type="scientific">Vibrio halioticoli NBRC 102217</name>
    <dbReference type="NCBI Taxonomy" id="1219072"/>
    <lineage>
        <taxon>Bacteria</taxon>
        <taxon>Pseudomonadati</taxon>
        <taxon>Pseudomonadota</taxon>
        <taxon>Gammaproteobacteria</taxon>
        <taxon>Vibrionales</taxon>
        <taxon>Vibrionaceae</taxon>
        <taxon>Vibrio</taxon>
    </lineage>
</organism>
<gene>
    <name evidence="2" type="ORF">VHA01S_009_00090</name>
</gene>
<keyword evidence="1" id="KW-1133">Transmembrane helix</keyword>
<comment type="caution">
    <text evidence="2">The sequence shown here is derived from an EMBL/GenBank/DDBJ whole genome shotgun (WGS) entry which is preliminary data.</text>
</comment>
<dbReference type="AlphaFoldDB" id="V5FI91"/>
<name>V5FI91_9VIBR</name>
<feature type="transmembrane region" description="Helical" evidence="1">
    <location>
        <begin position="29"/>
        <end position="51"/>
    </location>
</feature>
<protein>
    <submittedName>
        <fullName evidence="2">Uncharacterized protein</fullName>
    </submittedName>
</protein>
<reference evidence="2 3" key="1">
    <citation type="submission" date="2013-11" db="EMBL/GenBank/DDBJ databases">
        <title>Whole genome shotgun sequence of Vibrio halioticoli NBRC 102217.</title>
        <authorList>
            <person name="Isaki S."/>
            <person name="Kimura A."/>
            <person name="Ohji S."/>
            <person name="Hosoyama A."/>
            <person name="Fujita N."/>
            <person name="Hashimoto M."/>
            <person name="Hosoyama Y."/>
            <person name="Yamazoe A."/>
        </authorList>
    </citation>
    <scope>NUCLEOTIDE SEQUENCE [LARGE SCALE GENOMIC DNA]</scope>
    <source>
        <strain evidence="2 3">NBRC 102217</strain>
    </source>
</reference>
<sequence>MTRLIAIVVLGVLALLFVRYNTNEKIQKWVVIVLLGAFATYTGVLMISELIR</sequence>
<dbReference type="Proteomes" id="UP000017800">
    <property type="component" value="Unassembled WGS sequence"/>
</dbReference>
<keyword evidence="3" id="KW-1185">Reference proteome</keyword>
<dbReference type="eggNOG" id="ENOG5031NUN">
    <property type="taxonomic scope" value="Bacteria"/>
</dbReference>
<evidence type="ECO:0000313" key="2">
    <source>
        <dbReference type="EMBL" id="GAD88722.1"/>
    </source>
</evidence>
<keyword evidence="1" id="KW-0472">Membrane</keyword>
<dbReference type="RefSeq" id="WP_023403104.1">
    <property type="nucleotide sequence ID" value="NZ_BAUJ01000009.1"/>
</dbReference>
<proteinExistence type="predicted"/>
<keyword evidence="1" id="KW-0812">Transmembrane</keyword>
<accession>V5FI91</accession>
<dbReference type="EMBL" id="BAUJ01000009">
    <property type="protein sequence ID" value="GAD88722.1"/>
    <property type="molecule type" value="Genomic_DNA"/>
</dbReference>